<accession>A0A3P6QXU7</accession>
<dbReference type="EMBL" id="UYRT01004450">
    <property type="protein sequence ID" value="VDK36511.1"/>
    <property type="molecule type" value="Genomic_DNA"/>
</dbReference>
<sequence>MRNQLVTVRQTSEQHFLWSRIPMDLWIRCGGAVVFDQDPLLSSRWSVDCSLWDKLCSSADEGIVRLLSTVIYRLLVELKPFLLKDSSLEIGPGCLAIKTQQFLIARSIDSMLRSGRFGSKKYEQYETC</sequence>
<protein>
    <submittedName>
        <fullName evidence="1">Uncharacterized protein</fullName>
    </submittedName>
</protein>
<reference evidence="1 2" key="1">
    <citation type="submission" date="2018-11" db="EMBL/GenBank/DDBJ databases">
        <authorList>
            <consortium name="Pathogen Informatics"/>
        </authorList>
    </citation>
    <scope>NUCLEOTIDE SEQUENCE [LARGE SCALE GENOMIC DNA]</scope>
</reference>
<proteinExistence type="predicted"/>
<keyword evidence="2" id="KW-1185">Reference proteome</keyword>
<dbReference type="Proteomes" id="UP000271098">
    <property type="component" value="Unassembled WGS sequence"/>
</dbReference>
<evidence type="ECO:0000313" key="2">
    <source>
        <dbReference type="Proteomes" id="UP000271098"/>
    </source>
</evidence>
<evidence type="ECO:0000313" key="1">
    <source>
        <dbReference type="EMBL" id="VDK36511.1"/>
    </source>
</evidence>
<organism evidence="1 2">
    <name type="scientific">Gongylonema pulchrum</name>
    <dbReference type="NCBI Taxonomy" id="637853"/>
    <lineage>
        <taxon>Eukaryota</taxon>
        <taxon>Metazoa</taxon>
        <taxon>Ecdysozoa</taxon>
        <taxon>Nematoda</taxon>
        <taxon>Chromadorea</taxon>
        <taxon>Rhabditida</taxon>
        <taxon>Spirurina</taxon>
        <taxon>Spiruromorpha</taxon>
        <taxon>Spiruroidea</taxon>
        <taxon>Gongylonematidae</taxon>
        <taxon>Gongylonema</taxon>
    </lineage>
</organism>
<gene>
    <name evidence="1" type="ORF">GPUH_LOCUS2810</name>
</gene>
<name>A0A3P6QXU7_9BILA</name>
<dbReference type="AlphaFoldDB" id="A0A3P6QXU7"/>